<gene>
    <name evidence="1" type="ORF">OXU80_23535</name>
</gene>
<reference evidence="1" key="1">
    <citation type="submission" date="2022-11" db="EMBL/GenBank/DDBJ databases">
        <title>beta-Carotene-producing bacterium, Jeongeuplla avenae sp. nov., alleviates the salt stress of Arabidopsis seedlings.</title>
        <authorList>
            <person name="Jiang L."/>
            <person name="Lee J."/>
        </authorList>
    </citation>
    <scope>NUCLEOTIDE SEQUENCE</scope>
    <source>
        <strain evidence="1">DY_R2A_6</strain>
    </source>
</reference>
<evidence type="ECO:0000313" key="2">
    <source>
        <dbReference type="Proteomes" id="UP001163223"/>
    </source>
</evidence>
<keyword evidence="2" id="KW-1185">Reference proteome</keyword>
<sequence>MPMTSGNSFGFLLADNARLFRQALEKSITEAGLGLTAGEIRALSHVARHDGSRQAVLADRMGVEPMTLSAYLDRLEARKLITRTVDPTDRRAKVIHVTEKAAAVFAELRPVVEKTMARATQGVPAADLKRLDEIMMLIRANLTSDPALLYDKV</sequence>
<dbReference type="Proteomes" id="UP001163223">
    <property type="component" value="Chromosome"/>
</dbReference>
<proteinExistence type="predicted"/>
<name>A0ACD4NM55_9HYPH</name>
<protein>
    <submittedName>
        <fullName evidence="1">MarR family transcriptional regulator</fullName>
    </submittedName>
</protein>
<evidence type="ECO:0000313" key="1">
    <source>
        <dbReference type="EMBL" id="WAJ27782.1"/>
    </source>
</evidence>
<dbReference type="EMBL" id="CP113520">
    <property type="protein sequence ID" value="WAJ27782.1"/>
    <property type="molecule type" value="Genomic_DNA"/>
</dbReference>
<organism evidence="1 2">
    <name type="scientific">Antarcticirhabdus aurantiaca</name>
    <dbReference type="NCBI Taxonomy" id="2606717"/>
    <lineage>
        <taxon>Bacteria</taxon>
        <taxon>Pseudomonadati</taxon>
        <taxon>Pseudomonadota</taxon>
        <taxon>Alphaproteobacteria</taxon>
        <taxon>Hyphomicrobiales</taxon>
        <taxon>Aurantimonadaceae</taxon>
        <taxon>Antarcticirhabdus</taxon>
    </lineage>
</organism>
<accession>A0ACD4NM55</accession>